<dbReference type="EMBL" id="CM023476">
    <property type="protein sequence ID" value="KAH7941528.1"/>
    <property type="molecule type" value="Genomic_DNA"/>
</dbReference>
<keyword evidence="2" id="KW-1185">Reference proteome</keyword>
<proteinExistence type="predicted"/>
<protein>
    <submittedName>
        <fullName evidence="1">Uncharacterized protein</fullName>
    </submittedName>
</protein>
<reference evidence="1" key="1">
    <citation type="submission" date="2020-05" db="EMBL/GenBank/DDBJ databases">
        <title>Large-scale comparative analyses of tick genomes elucidate their genetic diversity and vector capacities.</title>
        <authorList>
            <person name="Jia N."/>
            <person name="Wang J."/>
            <person name="Shi W."/>
            <person name="Du L."/>
            <person name="Sun Y."/>
            <person name="Zhan W."/>
            <person name="Jiang J."/>
            <person name="Wang Q."/>
            <person name="Zhang B."/>
            <person name="Ji P."/>
            <person name="Sakyi L.B."/>
            <person name="Cui X."/>
            <person name="Yuan T."/>
            <person name="Jiang B."/>
            <person name="Yang W."/>
            <person name="Lam T.T.-Y."/>
            <person name="Chang Q."/>
            <person name="Ding S."/>
            <person name="Wang X."/>
            <person name="Zhu J."/>
            <person name="Ruan X."/>
            <person name="Zhao L."/>
            <person name="Wei J."/>
            <person name="Que T."/>
            <person name="Du C."/>
            <person name="Cheng J."/>
            <person name="Dai P."/>
            <person name="Han X."/>
            <person name="Huang E."/>
            <person name="Gao Y."/>
            <person name="Liu J."/>
            <person name="Shao H."/>
            <person name="Ye R."/>
            <person name="Li L."/>
            <person name="Wei W."/>
            <person name="Wang X."/>
            <person name="Wang C."/>
            <person name="Yang T."/>
            <person name="Huo Q."/>
            <person name="Li W."/>
            <person name="Guo W."/>
            <person name="Chen H."/>
            <person name="Zhou L."/>
            <person name="Ni X."/>
            <person name="Tian J."/>
            <person name="Zhou Y."/>
            <person name="Sheng Y."/>
            <person name="Liu T."/>
            <person name="Pan Y."/>
            <person name="Xia L."/>
            <person name="Li J."/>
            <person name="Zhao F."/>
            <person name="Cao W."/>
        </authorList>
    </citation>
    <scope>NUCLEOTIDE SEQUENCE</scope>
    <source>
        <strain evidence="1">Dsil-2018</strain>
    </source>
</reference>
<gene>
    <name evidence="1" type="ORF">HPB49_014665</name>
</gene>
<organism evidence="1 2">
    <name type="scientific">Dermacentor silvarum</name>
    <name type="common">Tick</name>
    <dbReference type="NCBI Taxonomy" id="543639"/>
    <lineage>
        <taxon>Eukaryota</taxon>
        <taxon>Metazoa</taxon>
        <taxon>Ecdysozoa</taxon>
        <taxon>Arthropoda</taxon>
        <taxon>Chelicerata</taxon>
        <taxon>Arachnida</taxon>
        <taxon>Acari</taxon>
        <taxon>Parasitiformes</taxon>
        <taxon>Ixodida</taxon>
        <taxon>Ixodoidea</taxon>
        <taxon>Ixodidae</taxon>
        <taxon>Rhipicephalinae</taxon>
        <taxon>Dermacentor</taxon>
    </lineage>
</organism>
<evidence type="ECO:0000313" key="1">
    <source>
        <dbReference type="EMBL" id="KAH7941528.1"/>
    </source>
</evidence>
<dbReference type="Proteomes" id="UP000821865">
    <property type="component" value="Chromosome 7"/>
</dbReference>
<sequence length="487" mass="53751">MKTNFFPTKGKHLTLRILPRFIGCISDAEKARLYVYIYSSHTCRPTTVPPSTKPSNHGPRQEDSAGKRFKPQRRGQGQYRTAVDDVDQRHFRGMNADGSTKCHQATSGGGSTSGPGATNATATGAATPVTELDRVVAYANRFSIKLFKHVAALDSRSTVNKRFEMHGAFQVLLSLIRNKAAEVRQDMACHAFVERSLPIVPQFEAVLERKYGAEVRRVDMKDEPDSVRVQVNSTVEKETSGAIPQLLVSGVTDMDTRLVFCDSLFIKASWETVFPAAAAATEKHPYTVTSSRSGSGGVGGASDHGPELIRISGVYRHCRDSENKLLAVEVPLRGGQLSLLLFMADNAPSLRRFHKHLSLELYERLLDKLQDTGERISVLVPKMHLEEMVQPSYVLKHMGFLDLFDEHANLAGVGQDLFVSDIIHKVALTIDTTGVTAATAVSLSLTNFYTEELPKAYRDAANTRPFIYILKNQETDLILFVGATQDI</sequence>
<evidence type="ECO:0000313" key="2">
    <source>
        <dbReference type="Proteomes" id="UP000821865"/>
    </source>
</evidence>
<comment type="caution">
    <text evidence="1">The sequence shown here is derived from an EMBL/GenBank/DDBJ whole genome shotgun (WGS) entry which is preliminary data.</text>
</comment>
<name>A0ACB8CFJ7_DERSI</name>
<accession>A0ACB8CFJ7</accession>